<proteinExistence type="predicted"/>
<dbReference type="Gramene" id="rna13612">
    <property type="protein sequence ID" value="RHN65733.1"/>
    <property type="gene ID" value="gene13612"/>
</dbReference>
<dbReference type="AlphaFoldDB" id="A0A396IM70"/>
<comment type="caution">
    <text evidence="1">The sequence shown here is derived from an EMBL/GenBank/DDBJ whole genome shotgun (WGS) entry which is preliminary data.</text>
</comment>
<dbReference type="Proteomes" id="UP000265566">
    <property type="component" value="Chromosome 3"/>
</dbReference>
<dbReference type="EMBL" id="PSQE01000003">
    <property type="protein sequence ID" value="RHN65733.1"/>
    <property type="molecule type" value="Genomic_DNA"/>
</dbReference>
<reference evidence="1" key="1">
    <citation type="journal article" date="2018" name="Nat. Plants">
        <title>Whole-genome landscape of Medicago truncatula symbiotic genes.</title>
        <authorList>
            <person name="Pecrix Y."/>
            <person name="Gamas P."/>
            <person name="Carrere S."/>
        </authorList>
    </citation>
    <scope>NUCLEOTIDE SEQUENCE</scope>
    <source>
        <tissue evidence="1">Leaves</tissue>
    </source>
</reference>
<evidence type="ECO:0000313" key="1">
    <source>
        <dbReference type="EMBL" id="RHN65733.1"/>
    </source>
</evidence>
<gene>
    <name evidence="1" type="ORF">MtrunA17_Chr3g0083141</name>
</gene>
<sequence>MYVQVCKTIKLNYDLNAQFWLIHHALNIKEIILVLKKHIGNF</sequence>
<protein>
    <submittedName>
        <fullName evidence="1">Uncharacterized protein</fullName>
    </submittedName>
</protein>
<accession>A0A396IM70</accession>
<name>A0A396IM70_MEDTR</name>
<organism evidence="1">
    <name type="scientific">Medicago truncatula</name>
    <name type="common">Barrel medic</name>
    <name type="synonym">Medicago tribuloides</name>
    <dbReference type="NCBI Taxonomy" id="3880"/>
    <lineage>
        <taxon>Eukaryota</taxon>
        <taxon>Viridiplantae</taxon>
        <taxon>Streptophyta</taxon>
        <taxon>Embryophyta</taxon>
        <taxon>Tracheophyta</taxon>
        <taxon>Spermatophyta</taxon>
        <taxon>Magnoliopsida</taxon>
        <taxon>eudicotyledons</taxon>
        <taxon>Gunneridae</taxon>
        <taxon>Pentapetalae</taxon>
        <taxon>rosids</taxon>
        <taxon>fabids</taxon>
        <taxon>Fabales</taxon>
        <taxon>Fabaceae</taxon>
        <taxon>Papilionoideae</taxon>
        <taxon>50 kb inversion clade</taxon>
        <taxon>NPAAA clade</taxon>
        <taxon>Hologalegina</taxon>
        <taxon>IRL clade</taxon>
        <taxon>Trifolieae</taxon>
        <taxon>Medicago</taxon>
    </lineage>
</organism>